<keyword evidence="6" id="KW-0804">Transcription</keyword>
<feature type="binding site" evidence="8">
    <location>
        <position position="84"/>
    </location>
    <ligand>
        <name>Mg(2+)</name>
        <dbReference type="ChEBI" id="CHEBI:18420"/>
        <label>1</label>
        <note>catalytic</note>
    </ligand>
</feature>
<dbReference type="RefSeq" id="WP_011467892.1">
    <property type="nucleotide sequence ID" value="NZ_CP123764.1"/>
</dbReference>
<dbReference type="PROSITE" id="PS00629">
    <property type="entry name" value="IMP_1"/>
    <property type="match status" value="1"/>
</dbReference>
<comment type="similarity">
    <text evidence="3 9">Belongs to the inositol monophosphatase superfamily.</text>
</comment>
<dbReference type="CDD" id="cd01639">
    <property type="entry name" value="IMPase"/>
    <property type="match status" value="1"/>
</dbReference>
<dbReference type="SUPFAM" id="SSF56655">
    <property type="entry name" value="Carbohydrate phosphatase"/>
    <property type="match status" value="1"/>
</dbReference>
<dbReference type="InterPro" id="IPR000760">
    <property type="entry name" value="Inositol_monophosphatase-like"/>
</dbReference>
<dbReference type="Proteomes" id="UP001169760">
    <property type="component" value="Unassembled WGS sequence"/>
</dbReference>
<keyword evidence="6" id="KW-0805">Transcription regulation</keyword>
<evidence type="ECO:0000256" key="1">
    <source>
        <dbReference type="ARBA" id="ARBA00001033"/>
    </source>
</evidence>
<evidence type="ECO:0000256" key="9">
    <source>
        <dbReference type="RuleBase" id="RU364068"/>
    </source>
</evidence>
<dbReference type="GO" id="GO:0007165">
    <property type="term" value="P:signal transduction"/>
    <property type="evidence" value="ECO:0007669"/>
    <property type="project" value="TreeGrafter"/>
</dbReference>
<dbReference type="AlphaFoldDB" id="A0AAW7X696"/>
<evidence type="ECO:0000256" key="3">
    <source>
        <dbReference type="ARBA" id="ARBA00009759"/>
    </source>
</evidence>
<accession>A0AAW7X696</accession>
<name>A0AAW7X696_9GAMM</name>
<feature type="binding site" evidence="8">
    <location>
        <position position="214"/>
    </location>
    <ligand>
        <name>Mg(2+)</name>
        <dbReference type="ChEBI" id="CHEBI:18420"/>
        <label>1</label>
        <note>catalytic</note>
    </ligand>
</feature>
<proteinExistence type="inferred from homology"/>
<dbReference type="PANTHER" id="PTHR20854">
    <property type="entry name" value="INOSITOL MONOPHOSPHATASE"/>
    <property type="match status" value="1"/>
</dbReference>
<comment type="caution">
    <text evidence="10">The sequence shown here is derived from an EMBL/GenBank/DDBJ whole genome shotgun (WGS) entry which is preliminary data.</text>
</comment>
<dbReference type="GeneID" id="98613086"/>
<dbReference type="EC" id="3.1.3.25" evidence="9"/>
<evidence type="ECO:0000256" key="5">
    <source>
        <dbReference type="ARBA" id="ARBA00022801"/>
    </source>
</evidence>
<evidence type="ECO:0000256" key="2">
    <source>
        <dbReference type="ARBA" id="ARBA00001946"/>
    </source>
</evidence>
<dbReference type="GO" id="GO:0008934">
    <property type="term" value="F:inositol monophosphate 1-phosphatase activity"/>
    <property type="evidence" value="ECO:0007669"/>
    <property type="project" value="InterPro"/>
</dbReference>
<gene>
    <name evidence="10" type="ORF">Q4521_05520</name>
</gene>
<evidence type="ECO:0000256" key="8">
    <source>
        <dbReference type="PIRSR" id="PIRSR600760-2"/>
    </source>
</evidence>
<dbReference type="EMBL" id="JAUOPB010000003">
    <property type="protein sequence ID" value="MDO6421924.1"/>
    <property type="molecule type" value="Genomic_DNA"/>
</dbReference>
<feature type="binding site" evidence="8">
    <location>
        <position position="87"/>
    </location>
    <ligand>
        <name>Mg(2+)</name>
        <dbReference type="ChEBI" id="CHEBI:18420"/>
        <label>1</label>
        <note>catalytic</note>
    </ligand>
</feature>
<comment type="catalytic activity">
    <reaction evidence="1 9">
        <text>a myo-inositol phosphate + H2O = myo-inositol + phosphate</text>
        <dbReference type="Rhea" id="RHEA:24056"/>
        <dbReference type="ChEBI" id="CHEBI:15377"/>
        <dbReference type="ChEBI" id="CHEBI:17268"/>
        <dbReference type="ChEBI" id="CHEBI:43474"/>
        <dbReference type="ChEBI" id="CHEBI:84139"/>
        <dbReference type="EC" id="3.1.3.25"/>
    </reaction>
</comment>
<dbReference type="Gene3D" id="3.30.540.10">
    <property type="entry name" value="Fructose-1,6-Bisphosphatase, subunit A, domain 1"/>
    <property type="match status" value="1"/>
</dbReference>
<dbReference type="PRINTS" id="PR00377">
    <property type="entry name" value="IMPHPHTASES"/>
</dbReference>
<keyword evidence="7 8" id="KW-0460">Magnesium</keyword>
<dbReference type="GO" id="GO:0046854">
    <property type="term" value="P:phosphatidylinositol phosphate biosynthetic process"/>
    <property type="evidence" value="ECO:0007669"/>
    <property type="project" value="InterPro"/>
</dbReference>
<comment type="cofactor">
    <cofactor evidence="2 8 9">
        <name>Mg(2+)</name>
        <dbReference type="ChEBI" id="CHEBI:18420"/>
    </cofactor>
</comment>
<protein>
    <recommendedName>
        <fullName evidence="9">Inositol-1-monophosphatase</fullName>
        <ecNumber evidence="9">3.1.3.25</ecNumber>
    </recommendedName>
</protein>
<sequence>MEPMLTIALKAARKAAELIERSFERVDLVNIEEKGRNDFVSDVDRQAEREIIYLLSKSYPDHKFLGEESGQSGAKESEYEWIIDPLDGTTNFLHGVPHFSVSIACKYRGQIEHAVIVDPMRREEFTASRGKGAMLNGRRLRVTNRRNMDGALIGTGIPFNGYSLENIDSYLACVKEIAGQTAGIRRQGSAALDLAYVAAGRFDGFWEMNLNQWDIAAGVLLVKETGGLISDFKGGNTFLESGHVVCGTPKVFKGLLQVVGKHMGNVK</sequence>
<evidence type="ECO:0000256" key="7">
    <source>
        <dbReference type="ARBA" id="ARBA00022842"/>
    </source>
</evidence>
<dbReference type="InterPro" id="IPR022337">
    <property type="entry name" value="Inositol_monophosphatase_SuhB"/>
</dbReference>
<dbReference type="GO" id="GO:0006020">
    <property type="term" value="P:inositol metabolic process"/>
    <property type="evidence" value="ECO:0007669"/>
    <property type="project" value="TreeGrafter"/>
</dbReference>
<dbReference type="InterPro" id="IPR020583">
    <property type="entry name" value="Inositol_monoP_metal-BS"/>
</dbReference>
<evidence type="ECO:0000256" key="6">
    <source>
        <dbReference type="ARBA" id="ARBA00022814"/>
    </source>
</evidence>
<dbReference type="PROSITE" id="PS00630">
    <property type="entry name" value="IMP_2"/>
    <property type="match status" value="1"/>
</dbReference>
<keyword evidence="5 9" id="KW-0378">Hydrolase</keyword>
<evidence type="ECO:0000313" key="11">
    <source>
        <dbReference type="Proteomes" id="UP001169760"/>
    </source>
</evidence>
<dbReference type="Gene3D" id="3.40.190.80">
    <property type="match status" value="1"/>
</dbReference>
<feature type="binding site" evidence="8">
    <location>
        <position position="67"/>
    </location>
    <ligand>
        <name>Mg(2+)</name>
        <dbReference type="ChEBI" id="CHEBI:18420"/>
        <label>1</label>
        <note>catalytic</note>
    </ligand>
</feature>
<dbReference type="InterPro" id="IPR033942">
    <property type="entry name" value="IMPase"/>
</dbReference>
<dbReference type="GO" id="GO:0031564">
    <property type="term" value="P:transcription antitermination"/>
    <property type="evidence" value="ECO:0007669"/>
    <property type="project" value="UniProtKB-KW"/>
</dbReference>
<organism evidence="10 11">
    <name type="scientific">Saccharophagus degradans</name>
    <dbReference type="NCBI Taxonomy" id="86304"/>
    <lineage>
        <taxon>Bacteria</taxon>
        <taxon>Pseudomonadati</taxon>
        <taxon>Pseudomonadota</taxon>
        <taxon>Gammaproteobacteria</taxon>
        <taxon>Cellvibrionales</taxon>
        <taxon>Cellvibrionaceae</taxon>
        <taxon>Saccharophagus</taxon>
    </lineage>
</organism>
<feature type="binding site" evidence="8">
    <location>
        <position position="86"/>
    </location>
    <ligand>
        <name>Mg(2+)</name>
        <dbReference type="ChEBI" id="CHEBI:18420"/>
        <label>1</label>
        <note>catalytic</note>
    </ligand>
</feature>
<dbReference type="FunFam" id="3.30.540.10:FF:000003">
    <property type="entry name" value="Inositol-1-monophosphatase"/>
    <property type="match status" value="1"/>
</dbReference>
<dbReference type="PANTHER" id="PTHR20854:SF4">
    <property type="entry name" value="INOSITOL-1-MONOPHOSPHATASE-RELATED"/>
    <property type="match status" value="1"/>
</dbReference>
<evidence type="ECO:0000256" key="4">
    <source>
        <dbReference type="ARBA" id="ARBA00022723"/>
    </source>
</evidence>
<dbReference type="PRINTS" id="PR01959">
    <property type="entry name" value="SBIMPHPHTASE"/>
</dbReference>
<keyword evidence="6" id="KW-0889">Transcription antitermination</keyword>
<evidence type="ECO:0000313" key="10">
    <source>
        <dbReference type="EMBL" id="MDO6421924.1"/>
    </source>
</evidence>
<dbReference type="GO" id="GO:0046872">
    <property type="term" value="F:metal ion binding"/>
    <property type="evidence" value="ECO:0007669"/>
    <property type="project" value="UniProtKB-KW"/>
</dbReference>
<keyword evidence="4 8" id="KW-0479">Metal-binding</keyword>
<reference evidence="10" key="1">
    <citation type="submission" date="2023-07" db="EMBL/GenBank/DDBJ databases">
        <title>Genome content predicts the carbon catabolic preferences of heterotrophic bacteria.</title>
        <authorList>
            <person name="Gralka M."/>
        </authorList>
    </citation>
    <scope>NUCLEOTIDE SEQUENCE</scope>
    <source>
        <strain evidence="10">I3M17_2</strain>
    </source>
</reference>
<dbReference type="InterPro" id="IPR020550">
    <property type="entry name" value="Inositol_monophosphatase_CS"/>
</dbReference>
<dbReference type="Pfam" id="PF00459">
    <property type="entry name" value="Inositol_P"/>
    <property type="match status" value="1"/>
</dbReference>